<feature type="domain" description="DUF8094" evidence="2">
    <location>
        <begin position="47"/>
        <end position="336"/>
    </location>
</feature>
<comment type="caution">
    <text evidence="3">The sequence shown here is derived from an EMBL/GenBank/DDBJ whole genome shotgun (WGS) entry which is preliminary data.</text>
</comment>
<dbReference type="Pfam" id="PF26366">
    <property type="entry name" value="DUF8094"/>
    <property type="match status" value="1"/>
</dbReference>
<name>A0A919P430_9CELL</name>
<keyword evidence="4" id="KW-1185">Reference proteome</keyword>
<sequence>MTRNPVGHRRRGIAAGLAVALVSVLAACGSPLPQPDPEPVPPVAPAAVTVAQSNDVLTDLGAVLTAADATLDASALPPRVEGPALAVRSAEYVRATATGGAKPPTVLPTTAQVQIVPQTTTWPRTQLVVTTQPDDLQAPRILALQQSAPREPYRLWGWARMGQGVQMPPTAAPATGSAVLAPDATGLVVTPTEALAQYADLLANGAASPYAATFAPDAFRAGIEAARAATVAGVEAAGTATETYTPDPAPQVSLATVDGGALVVGQLTTVSTVTLTVAGGTIPIQDPFYAALTGTQSAGTAFVRTFSDVLVMYVPPAGSGAPVQVLAAEHAVTSASAS</sequence>
<gene>
    <name evidence="3" type="ORF">Cch01nite_30540</name>
</gene>
<feature type="signal peptide" evidence="1">
    <location>
        <begin position="1"/>
        <end position="26"/>
    </location>
</feature>
<dbReference type="PROSITE" id="PS51257">
    <property type="entry name" value="PROKAR_LIPOPROTEIN"/>
    <property type="match status" value="1"/>
</dbReference>
<protein>
    <recommendedName>
        <fullName evidence="2">DUF8094 domain-containing protein</fullName>
    </recommendedName>
</protein>
<evidence type="ECO:0000259" key="2">
    <source>
        <dbReference type="Pfam" id="PF26366"/>
    </source>
</evidence>
<accession>A0A919P430</accession>
<evidence type="ECO:0000256" key="1">
    <source>
        <dbReference type="SAM" id="SignalP"/>
    </source>
</evidence>
<evidence type="ECO:0000313" key="3">
    <source>
        <dbReference type="EMBL" id="GIG22330.1"/>
    </source>
</evidence>
<dbReference type="AlphaFoldDB" id="A0A919P430"/>
<dbReference type="Proteomes" id="UP000632740">
    <property type="component" value="Unassembled WGS sequence"/>
</dbReference>
<reference evidence="3" key="1">
    <citation type="submission" date="2021-01" db="EMBL/GenBank/DDBJ databases">
        <title>Whole genome shotgun sequence of Cellulomonas chitinilytica NBRC 110799.</title>
        <authorList>
            <person name="Komaki H."/>
            <person name="Tamura T."/>
        </authorList>
    </citation>
    <scope>NUCLEOTIDE SEQUENCE</scope>
    <source>
        <strain evidence="3">NBRC 110799</strain>
    </source>
</reference>
<evidence type="ECO:0000313" key="4">
    <source>
        <dbReference type="Proteomes" id="UP000632740"/>
    </source>
</evidence>
<dbReference type="InterPro" id="IPR058407">
    <property type="entry name" value="DUF8094"/>
</dbReference>
<dbReference type="RefSeq" id="WP_203756851.1">
    <property type="nucleotide sequence ID" value="NZ_BONK01000010.1"/>
</dbReference>
<organism evidence="3 4">
    <name type="scientific">Cellulomonas chitinilytica</name>
    <dbReference type="NCBI Taxonomy" id="398759"/>
    <lineage>
        <taxon>Bacteria</taxon>
        <taxon>Bacillati</taxon>
        <taxon>Actinomycetota</taxon>
        <taxon>Actinomycetes</taxon>
        <taxon>Micrococcales</taxon>
        <taxon>Cellulomonadaceae</taxon>
        <taxon>Cellulomonas</taxon>
    </lineage>
</organism>
<keyword evidence="1" id="KW-0732">Signal</keyword>
<dbReference type="EMBL" id="BONK01000010">
    <property type="protein sequence ID" value="GIG22330.1"/>
    <property type="molecule type" value="Genomic_DNA"/>
</dbReference>
<feature type="chain" id="PRO_5036835121" description="DUF8094 domain-containing protein" evidence="1">
    <location>
        <begin position="27"/>
        <end position="338"/>
    </location>
</feature>
<proteinExistence type="predicted"/>